<reference evidence="2 3" key="1">
    <citation type="submission" date="2021-11" db="EMBL/GenBank/DDBJ databases">
        <authorList>
            <person name="Liang Q."/>
            <person name="Mou H."/>
            <person name="Liu Z."/>
        </authorList>
    </citation>
    <scope>NUCLEOTIDE SEQUENCE [LARGE SCALE GENOMIC DNA]</scope>
    <source>
        <strain evidence="2 3">CHU3</strain>
    </source>
</reference>
<accession>A0ABT2YMU7</accession>
<dbReference type="RefSeq" id="WP_263573962.1">
    <property type="nucleotide sequence ID" value="NZ_JAJIRN010000019.1"/>
</dbReference>
<evidence type="ECO:0000256" key="1">
    <source>
        <dbReference type="SAM" id="MobiDB-lite"/>
    </source>
</evidence>
<protein>
    <submittedName>
        <fullName evidence="2">Uncharacterized protein</fullName>
    </submittedName>
</protein>
<evidence type="ECO:0000313" key="2">
    <source>
        <dbReference type="EMBL" id="MCV2371383.1"/>
    </source>
</evidence>
<keyword evidence="3" id="KW-1185">Reference proteome</keyword>
<evidence type="ECO:0000313" key="3">
    <source>
        <dbReference type="Proteomes" id="UP001209701"/>
    </source>
</evidence>
<feature type="compositionally biased region" description="Polar residues" evidence="1">
    <location>
        <begin position="11"/>
        <end position="20"/>
    </location>
</feature>
<dbReference type="Proteomes" id="UP001209701">
    <property type="component" value="Unassembled WGS sequence"/>
</dbReference>
<sequence length="72" mass="7671">MKSLRDARQILRSSPMQKGVNSKEHGSLRVASMGAALRACTTHVNALSSGYPLRMKVSIAAGHLLPASKRGI</sequence>
<name>A0ABT2YMU7_9BURK</name>
<gene>
    <name evidence="2" type="ORF">LNV07_25130</name>
</gene>
<proteinExistence type="predicted"/>
<feature type="region of interest" description="Disordered" evidence="1">
    <location>
        <begin position="1"/>
        <end position="25"/>
    </location>
</feature>
<comment type="caution">
    <text evidence="2">The sequence shown here is derived from an EMBL/GenBank/DDBJ whole genome shotgun (WGS) entry which is preliminary data.</text>
</comment>
<dbReference type="EMBL" id="JAJIRN010000019">
    <property type="protein sequence ID" value="MCV2371383.1"/>
    <property type="molecule type" value="Genomic_DNA"/>
</dbReference>
<organism evidence="2 3">
    <name type="scientific">Roseateles oligotrophus</name>
    <dbReference type="NCBI Taxonomy" id="1769250"/>
    <lineage>
        <taxon>Bacteria</taxon>
        <taxon>Pseudomonadati</taxon>
        <taxon>Pseudomonadota</taxon>
        <taxon>Betaproteobacteria</taxon>
        <taxon>Burkholderiales</taxon>
        <taxon>Sphaerotilaceae</taxon>
        <taxon>Roseateles</taxon>
    </lineage>
</organism>